<dbReference type="AlphaFoldDB" id="A0A1L6JD92"/>
<accession>A0A1L6JD92</accession>
<dbReference type="SUPFAM" id="SSF103473">
    <property type="entry name" value="MFS general substrate transporter"/>
    <property type="match status" value="1"/>
</dbReference>
<evidence type="ECO:0000259" key="5">
    <source>
        <dbReference type="PROSITE" id="PS50850"/>
    </source>
</evidence>
<evidence type="ECO:0000256" key="2">
    <source>
        <dbReference type="ARBA" id="ARBA00022989"/>
    </source>
</evidence>
<protein>
    <submittedName>
        <fullName evidence="6">MFS transporter</fullName>
    </submittedName>
</protein>
<dbReference type="KEGG" id="skr:BRX40_17130"/>
<feature type="domain" description="Major facilitator superfamily (MFS) profile" evidence="5">
    <location>
        <begin position="213"/>
        <end position="398"/>
    </location>
</feature>
<dbReference type="GO" id="GO:0022857">
    <property type="term" value="F:transmembrane transporter activity"/>
    <property type="evidence" value="ECO:0007669"/>
    <property type="project" value="InterPro"/>
</dbReference>
<feature type="domain" description="Major facilitator superfamily (MFS) profile" evidence="5">
    <location>
        <begin position="1"/>
        <end position="197"/>
    </location>
</feature>
<keyword evidence="2 4" id="KW-1133">Transmembrane helix</keyword>
<feature type="transmembrane region" description="Helical" evidence="4">
    <location>
        <begin position="286"/>
        <end position="304"/>
    </location>
</feature>
<reference evidence="8" key="2">
    <citation type="submission" date="2016-12" db="EMBL/GenBank/DDBJ databases">
        <title>Whole genome sequencing of Sphingomonas sp. ABOJV.</title>
        <authorList>
            <person name="Conlan S."/>
            <person name="Thomas P.J."/>
            <person name="Mullikin J."/>
            <person name="Palmore T.N."/>
            <person name="Frank K.M."/>
            <person name="Segre J.A."/>
        </authorList>
    </citation>
    <scope>NUCLEOTIDE SEQUENCE [LARGE SCALE GENOMIC DNA]</scope>
    <source>
        <strain evidence="8">ABOJV</strain>
    </source>
</reference>
<dbReference type="Pfam" id="PF07690">
    <property type="entry name" value="MFS_1"/>
    <property type="match status" value="2"/>
</dbReference>
<evidence type="ECO:0000256" key="4">
    <source>
        <dbReference type="SAM" id="Phobius"/>
    </source>
</evidence>
<dbReference type="InterPro" id="IPR020846">
    <property type="entry name" value="MFS_dom"/>
</dbReference>
<feature type="transmembrane region" description="Helical" evidence="4">
    <location>
        <begin position="175"/>
        <end position="192"/>
    </location>
</feature>
<sequence length="398" mass="41596">MASEFQSGRRSLRFILLVALANAGGVIGFLPLLTLLLPVKIAEVAGDDRIAVFTATVIAGAIAASASNILFGWLSDRSVARGNGRRKWIVLGLTGLAASFAAVAAAAAPLQIILAVVLFQIALNAVLAPMFAVMADEVPDSQKGLSGGLIALGAPLASAVAALMLAIGFSDEPTRLAFVFAAALLCILPLIVTPARTAPAAIAAEEDPLLGRDLAIAWTSRLLVQVAGNVLWLYLVYYFASIDPHTPASKSVGPLGQLMTVAYLASVPVAVLAGRWSDRIGQRKPFLIAFALLAALGLVGLAFARDWTMAASAFTLYALGSAAFLSLHSGFAMQLLPDPRHRGRDLGIINLTNTLPALIGPLLTWALAKPHDFRAVMLVLAGLTLLGGLLVPAIRHRR</sequence>
<feature type="transmembrane region" description="Helical" evidence="4">
    <location>
        <begin position="348"/>
        <end position="367"/>
    </location>
</feature>
<feature type="transmembrane region" description="Helical" evidence="4">
    <location>
        <begin position="147"/>
        <end position="169"/>
    </location>
</feature>
<keyword evidence="8" id="KW-1185">Reference proteome</keyword>
<dbReference type="InterPro" id="IPR036259">
    <property type="entry name" value="MFS_trans_sf"/>
</dbReference>
<dbReference type="EMBL" id="CP018820">
    <property type="protein sequence ID" value="APR53902.1"/>
    <property type="molecule type" value="Genomic_DNA"/>
</dbReference>
<name>A0A1L6JD92_9SPHN</name>
<dbReference type="OrthoDB" id="7428510at2"/>
<dbReference type="Proteomes" id="UP000185161">
    <property type="component" value="Chromosome"/>
</dbReference>
<evidence type="ECO:0000313" key="8">
    <source>
        <dbReference type="Proteomes" id="UP000185161"/>
    </source>
</evidence>
<evidence type="ECO:0000256" key="1">
    <source>
        <dbReference type="ARBA" id="ARBA00022692"/>
    </source>
</evidence>
<evidence type="ECO:0000313" key="7">
    <source>
        <dbReference type="EMBL" id="RSV00358.1"/>
    </source>
</evidence>
<dbReference type="PANTHER" id="PTHR23528:SF1">
    <property type="entry name" value="MAJOR FACILITATOR SUPERFAMILY (MFS) PROFILE DOMAIN-CONTAINING PROTEIN"/>
    <property type="match status" value="1"/>
</dbReference>
<dbReference type="STRING" id="93064.BRX40_17130"/>
<organism evidence="6 8">
    <name type="scientific">Sphingomonas koreensis</name>
    <dbReference type="NCBI Taxonomy" id="93064"/>
    <lineage>
        <taxon>Bacteria</taxon>
        <taxon>Pseudomonadati</taxon>
        <taxon>Pseudomonadota</taxon>
        <taxon>Alphaproteobacteria</taxon>
        <taxon>Sphingomonadales</taxon>
        <taxon>Sphingomonadaceae</taxon>
        <taxon>Sphingomonas</taxon>
    </lineage>
</organism>
<keyword evidence="1 4" id="KW-0812">Transmembrane</keyword>
<feature type="transmembrane region" description="Helical" evidence="4">
    <location>
        <begin position="222"/>
        <end position="240"/>
    </location>
</feature>
<dbReference type="PANTHER" id="PTHR23528">
    <property type="match status" value="1"/>
</dbReference>
<evidence type="ECO:0000313" key="6">
    <source>
        <dbReference type="EMBL" id="APR53902.1"/>
    </source>
</evidence>
<gene>
    <name evidence="6" type="ORF">BRX40_17130</name>
    <name evidence="7" type="ORF">CA257_17620</name>
</gene>
<dbReference type="GeneID" id="44134281"/>
<reference evidence="6" key="1">
    <citation type="submission" date="2016-12" db="EMBL/GenBank/DDBJ databases">
        <title>Whole genome sequencing of Sphingomonas koreensis.</title>
        <authorList>
            <person name="Conlan S."/>
            <person name="Thomas P.J."/>
            <person name="Mullikin J."/>
            <person name="Palmore T.N."/>
            <person name="Frank K.M."/>
            <person name="Segre J.A."/>
        </authorList>
    </citation>
    <scope>NUCLEOTIDE SEQUENCE</scope>
    <source>
        <strain evidence="6">ABOJV</strain>
    </source>
</reference>
<feature type="transmembrane region" description="Helical" evidence="4">
    <location>
        <begin position="373"/>
        <end position="394"/>
    </location>
</feature>
<proteinExistence type="predicted"/>
<feature type="transmembrane region" description="Helical" evidence="4">
    <location>
        <begin position="252"/>
        <end position="274"/>
    </location>
</feature>
<dbReference type="Gene3D" id="1.20.1250.20">
    <property type="entry name" value="MFS general substrate transporter like domains"/>
    <property type="match status" value="2"/>
</dbReference>
<dbReference type="CDD" id="cd06174">
    <property type="entry name" value="MFS"/>
    <property type="match status" value="1"/>
</dbReference>
<keyword evidence="3 4" id="KW-0472">Membrane</keyword>
<dbReference type="InterPro" id="IPR011701">
    <property type="entry name" value="MFS"/>
</dbReference>
<feature type="transmembrane region" description="Helical" evidence="4">
    <location>
        <begin position="50"/>
        <end position="76"/>
    </location>
</feature>
<dbReference type="EMBL" id="QQWO01000017">
    <property type="protein sequence ID" value="RSV00358.1"/>
    <property type="molecule type" value="Genomic_DNA"/>
</dbReference>
<feature type="transmembrane region" description="Helical" evidence="4">
    <location>
        <begin position="12"/>
        <end position="38"/>
    </location>
</feature>
<evidence type="ECO:0000256" key="3">
    <source>
        <dbReference type="ARBA" id="ARBA00023136"/>
    </source>
</evidence>
<dbReference type="RefSeq" id="WP_075152424.1">
    <property type="nucleotide sequence ID" value="NZ_CP018820.1"/>
</dbReference>
<evidence type="ECO:0000313" key="9">
    <source>
        <dbReference type="Proteomes" id="UP000286681"/>
    </source>
</evidence>
<dbReference type="PROSITE" id="PS50850">
    <property type="entry name" value="MFS"/>
    <property type="match status" value="2"/>
</dbReference>
<reference evidence="7 9" key="3">
    <citation type="submission" date="2018-07" db="EMBL/GenBank/DDBJ databases">
        <title>Genomic and Epidemiologic Investigation of an Indolent Hospital Outbreak.</title>
        <authorList>
            <person name="Johnson R.C."/>
            <person name="Deming C."/>
            <person name="Conlan S."/>
            <person name="Zellmer C.J."/>
            <person name="Michelin A.V."/>
            <person name="Lee-Lin S."/>
            <person name="Thomas P.J."/>
            <person name="Park M."/>
            <person name="Weingarten R.A."/>
            <person name="Less J."/>
            <person name="Dekker J.P."/>
            <person name="Frank K.M."/>
            <person name="Musser K.A."/>
            <person name="Mcquiston J.R."/>
            <person name="Henderson D.K."/>
            <person name="Lau A.F."/>
            <person name="Palmore T.N."/>
            <person name="Segre J.A."/>
        </authorList>
    </citation>
    <scope>NUCLEOTIDE SEQUENCE [LARGE SCALE GENOMIC DNA]</scope>
    <source>
        <strain evidence="7 9">SK-NIH.Env10_0317</strain>
    </source>
</reference>
<dbReference type="Proteomes" id="UP000286681">
    <property type="component" value="Unassembled WGS sequence"/>
</dbReference>
<feature type="transmembrane region" description="Helical" evidence="4">
    <location>
        <begin position="316"/>
        <end position="336"/>
    </location>
</feature>
<feature type="transmembrane region" description="Helical" evidence="4">
    <location>
        <begin position="112"/>
        <end position="135"/>
    </location>
</feature>
<feature type="transmembrane region" description="Helical" evidence="4">
    <location>
        <begin position="88"/>
        <end position="106"/>
    </location>
</feature>